<keyword evidence="3" id="KW-1185">Reference proteome</keyword>
<dbReference type="Pfam" id="PF20700">
    <property type="entry name" value="Mutator"/>
    <property type="match status" value="1"/>
</dbReference>
<dbReference type="Proteomes" id="UP000887116">
    <property type="component" value="Unassembled WGS sequence"/>
</dbReference>
<proteinExistence type="predicted"/>
<evidence type="ECO:0000259" key="1">
    <source>
        <dbReference type="Pfam" id="PF20700"/>
    </source>
</evidence>
<feature type="domain" description="Mutator-like transposase" evidence="1">
    <location>
        <begin position="72"/>
        <end position="258"/>
    </location>
</feature>
<evidence type="ECO:0000313" key="3">
    <source>
        <dbReference type="Proteomes" id="UP000887116"/>
    </source>
</evidence>
<reference evidence="2" key="1">
    <citation type="submission" date="2020-07" db="EMBL/GenBank/DDBJ databases">
        <title>Multicomponent nature underlies the extraordinary mechanical properties of spider dragline silk.</title>
        <authorList>
            <person name="Kono N."/>
            <person name="Nakamura H."/>
            <person name="Mori M."/>
            <person name="Yoshida Y."/>
            <person name="Ohtoshi R."/>
            <person name="Malay A.D."/>
            <person name="Moran D.A.P."/>
            <person name="Tomita M."/>
            <person name="Numata K."/>
            <person name="Arakawa K."/>
        </authorList>
    </citation>
    <scope>NUCLEOTIDE SEQUENCE</scope>
</reference>
<dbReference type="InterPro" id="IPR049012">
    <property type="entry name" value="Mutator_transp_dom"/>
</dbReference>
<organism evidence="2 3">
    <name type="scientific">Trichonephila clavata</name>
    <name type="common">Joro spider</name>
    <name type="synonym">Nephila clavata</name>
    <dbReference type="NCBI Taxonomy" id="2740835"/>
    <lineage>
        <taxon>Eukaryota</taxon>
        <taxon>Metazoa</taxon>
        <taxon>Ecdysozoa</taxon>
        <taxon>Arthropoda</taxon>
        <taxon>Chelicerata</taxon>
        <taxon>Arachnida</taxon>
        <taxon>Araneae</taxon>
        <taxon>Araneomorphae</taxon>
        <taxon>Entelegynae</taxon>
        <taxon>Araneoidea</taxon>
        <taxon>Nephilidae</taxon>
        <taxon>Trichonephila</taxon>
    </lineage>
</organism>
<accession>A0A8X6LKC5</accession>
<protein>
    <recommendedName>
        <fullName evidence="1">Mutator-like transposase domain-containing protein</fullName>
    </recommendedName>
</protein>
<gene>
    <name evidence="2" type="primary">AVEN_56570_1</name>
    <name evidence="2" type="ORF">TNCT_325261</name>
</gene>
<dbReference type="EMBL" id="BMAO01016835">
    <property type="protein sequence ID" value="GFR11502.1"/>
    <property type="molecule type" value="Genomic_DNA"/>
</dbReference>
<evidence type="ECO:0000313" key="2">
    <source>
        <dbReference type="EMBL" id="GFR11502.1"/>
    </source>
</evidence>
<comment type="caution">
    <text evidence="2">The sequence shown here is derived from an EMBL/GenBank/DDBJ whole genome shotgun (WGS) entry which is preliminary data.</text>
</comment>
<dbReference type="AlphaFoldDB" id="A0A8X6LKC5"/>
<sequence>MPRPKRHTKSAIMKSSKRWFPDAKTSSKVSQNTNLRCAKLEEECKSFFRLDEKYTGKSRSPTYVIIDNNALTNLFKNTLCNTYRNASLRVNFERAYGFCENIQVVCDSCADIINEMKTSEQICNEKNGLNQPYDINLRATQAFLSFGREYQALEKFCMFMNIHLMSSGTFNTYKKMLHSLFVKASEKHFHHIRSEIKKAYNAENSGVTNIVVSFYGTWLTRGHASQIGVGCVIDMLTGYVVDFKVISKYCKECEIAKDEL</sequence>
<name>A0A8X6LKC5_TRICU</name>
<dbReference type="OrthoDB" id="6509901at2759"/>